<dbReference type="Proteomes" id="UP000293550">
    <property type="component" value="Unassembled WGS sequence"/>
</dbReference>
<accession>A0A4Q7DI25</accession>
<name>A0A4Q7DI25_9PROT</name>
<keyword evidence="1" id="KW-0732">Signal</keyword>
<evidence type="ECO:0000313" key="3">
    <source>
        <dbReference type="Proteomes" id="UP000293550"/>
    </source>
</evidence>
<protein>
    <recommendedName>
        <fullName evidence="4">Tetratricopeptide repeat protein</fullName>
    </recommendedName>
</protein>
<evidence type="ECO:0008006" key="4">
    <source>
        <dbReference type="Google" id="ProtNLM"/>
    </source>
</evidence>
<sequence>MKKNFFYLCVLFVWSVGGAYAAAAASDASAALEKPQNMSCMAWLEQLETKRDKLLQQVKDKESCKELYKCADEISATIGGKYGISSTPATEQERETIIRSIHRTRQMIPSSLNLMAVYLGEHTYSTGVLSEDLLLEIAKGTQTDPELLRSHLAAIAVVDGASFSLKAGDRLYLPNIKPNILLIHHDEWKDDLEWLLGPIFESAKRPPLVETLIQTLTKVAKTKDAPLNTFLESEAYKEFIKGEEEYVNTSFFEFCHSLNETSHHLSAYERKCLQILARLKIGTAEQNLKLISTIEVNITGDIEKYVVDIEGKPDSVLVGLLYVNAGKKLEKPESWIKAVCEKILNDPGAGHYTLIKFLQAVKQLKIQDGSLVKRIGEKLLKLKDLRPDDLMIAAIALKELGNPDLELEAWQKLIGYHNVPVRQLTDAAVAFNRLDKNDLALTAWNRAIEHEEAATIHADDLIWAVRNLGELGKGKSKTIDLLNKAIDYSEVTPDDLIWTADALEKSGLGTSRTLELVNKALGHKDADTLNPSSLCWAAERLQKSGENDRALEILNQATDHRDITPDELIWAANALEKLPDSDLKTQTQQKIEKLRSEKQ</sequence>
<organism evidence="2 3">
    <name type="scientific">Candidatus Finniella inopinata</name>
    <dbReference type="NCBI Taxonomy" id="1696036"/>
    <lineage>
        <taxon>Bacteria</taxon>
        <taxon>Pseudomonadati</taxon>
        <taxon>Pseudomonadota</taxon>
        <taxon>Alphaproteobacteria</taxon>
        <taxon>Holosporales</taxon>
        <taxon>Candidatus Paracaedibacteraceae</taxon>
        <taxon>Candidatus Finniella</taxon>
    </lineage>
</organism>
<keyword evidence="3" id="KW-1185">Reference proteome</keyword>
<comment type="caution">
    <text evidence="2">The sequence shown here is derived from an EMBL/GenBank/DDBJ whole genome shotgun (WGS) entry which is preliminary data.</text>
</comment>
<dbReference type="EMBL" id="SCFB01000006">
    <property type="protein sequence ID" value="RZI45819.1"/>
    <property type="molecule type" value="Genomic_DNA"/>
</dbReference>
<gene>
    <name evidence="2" type="ORF">EQU50_05130</name>
</gene>
<dbReference type="RefSeq" id="WP_130154073.1">
    <property type="nucleotide sequence ID" value="NZ_SCFB01000006.1"/>
</dbReference>
<feature type="chain" id="PRO_5020235396" description="Tetratricopeptide repeat protein" evidence="1">
    <location>
        <begin position="22"/>
        <end position="599"/>
    </location>
</feature>
<evidence type="ECO:0000256" key="1">
    <source>
        <dbReference type="SAM" id="SignalP"/>
    </source>
</evidence>
<feature type="signal peptide" evidence="1">
    <location>
        <begin position="1"/>
        <end position="21"/>
    </location>
</feature>
<dbReference type="InterPro" id="IPR011990">
    <property type="entry name" value="TPR-like_helical_dom_sf"/>
</dbReference>
<dbReference type="Gene3D" id="1.25.40.10">
    <property type="entry name" value="Tetratricopeptide repeat domain"/>
    <property type="match status" value="1"/>
</dbReference>
<reference evidence="2 3" key="1">
    <citation type="submission" date="2018-10" db="EMBL/GenBank/DDBJ databases">
        <title>An updated phylogeny of the Alphaproteobacteria reveals that the parasitic Rickettsiales and Holosporales have independent origins.</title>
        <authorList>
            <person name="Munoz-Gomez S.A."/>
            <person name="Hess S."/>
            <person name="Burger G."/>
            <person name="Lang B.F."/>
            <person name="Susko E."/>
            <person name="Slamovits C.H."/>
            <person name="Roger A.J."/>
        </authorList>
    </citation>
    <scope>NUCLEOTIDE SEQUENCE [LARGE SCALE GENOMIC DNA]</scope>
    <source>
        <strain evidence="2">HOLO01</strain>
    </source>
</reference>
<dbReference type="AlphaFoldDB" id="A0A4Q7DI25"/>
<evidence type="ECO:0000313" key="2">
    <source>
        <dbReference type="EMBL" id="RZI45819.1"/>
    </source>
</evidence>
<proteinExistence type="predicted"/>